<sequence length="92" mass="10163">MPCRCISVLATQGCHACFADACLLGAALLCTLDRLEFSPCFGLLGTRAGRHGTALCNNEAKYGQAHKDNFQMHVFFFLLPKSRRLSCLQRLL</sequence>
<feature type="signal peptide" evidence="1">
    <location>
        <begin position="1"/>
        <end position="21"/>
    </location>
</feature>
<dbReference type="AlphaFoldDB" id="A0A131YGC6"/>
<organism evidence="2">
    <name type="scientific">Rhipicephalus appendiculatus</name>
    <name type="common">Brown ear tick</name>
    <dbReference type="NCBI Taxonomy" id="34631"/>
    <lineage>
        <taxon>Eukaryota</taxon>
        <taxon>Metazoa</taxon>
        <taxon>Ecdysozoa</taxon>
        <taxon>Arthropoda</taxon>
        <taxon>Chelicerata</taxon>
        <taxon>Arachnida</taxon>
        <taxon>Acari</taxon>
        <taxon>Parasitiformes</taxon>
        <taxon>Ixodida</taxon>
        <taxon>Ixodoidea</taxon>
        <taxon>Ixodidae</taxon>
        <taxon>Rhipicephalinae</taxon>
        <taxon>Rhipicephalus</taxon>
        <taxon>Rhipicephalus</taxon>
    </lineage>
</organism>
<accession>A0A131YGC6</accession>
<name>A0A131YGC6_RHIAP</name>
<keyword evidence="1" id="KW-0732">Signal</keyword>
<dbReference type="EMBL" id="GEDV01011015">
    <property type="protein sequence ID" value="JAP77542.1"/>
    <property type="molecule type" value="Transcribed_RNA"/>
</dbReference>
<evidence type="ECO:0000256" key="1">
    <source>
        <dbReference type="SAM" id="SignalP"/>
    </source>
</evidence>
<reference evidence="2" key="1">
    <citation type="journal article" date="2016" name="Ticks Tick Borne Dis.">
        <title>De novo assembly and annotation of the salivary gland transcriptome of Rhipicephalus appendiculatus male and female ticks during blood feeding.</title>
        <authorList>
            <person name="de Castro M.H."/>
            <person name="de Klerk D."/>
            <person name="Pienaar R."/>
            <person name="Latif A.A."/>
            <person name="Rees D.J."/>
            <person name="Mans B.J."/>
        </authorList>
    </citation>
    <scope>NUCLEOTIDE SEQUENCE</scope>
    <source>
        <tissue evidence="2">Salivary glands</tissue>
    </source>
</reference>
<protein>
    <recommendedName>
        <fullName evidence="3">Secreted protein</fullName>
    </recommendedName>
</protein>
<proteinExistence type="predicted"/>
<evidence type="ECO:0000313" key="2">
    <source>
        <dbReference type="EMBL" id="JAP77542.1"/>
    </source>
</evidence>
<feature type="chain" id="PRO_5007285028" description="Secreted protein" evidence="1">
    <location>
        <begin position="22"/>
        <end position="92"/>
    </location>
</feature>
<evidence type="ECO:0008006" key="3">
    <source>
        <dbReference type="Google" id="ProtNLM"/>
    </source>
</evidence>